<evidence type="ECO:0000313" key="2">
    <source>
        <dbReference type="Proteomes" id="UP000234881"/>
    </source>
</evidence>
<dbReference type="AlphaFoldDB" id="A0A2N5XTG7"/>
<dbReference type="Proteomes" id="UP000234881">
    <property type="component" value="Unassembled WGS sequence"/>
</dbReference>
<dbReference type="InterPro" id="IPR038026">
    <property type="entry name" value="MtlR-like_sf"/>
</dbReference>
<evidence type="ECO:0000313" key="1">
    <source>
        <dbReference type="EMBL" id="PLW77770.1"/>
    </source>
</evidence>
<dbReference type="EMBL" id="PKUQ01000015">
    <property type="protein sequence ID" value="PLW77770.1"/>
    <property type="molecule type" value="Genomic_DNA"/>
</dbReference>
<dbReference type="OrthoDB" id="291822at2"/>
<dbReference type="RefSeq" id="WP_101533254.1">
    <property type="nucleotide sequence ID" value="NZ_PKUQ01000015.1"/>
</dbReference>
<organism evidence="1 2">
    <name type="scientific">Cohaesibacter celericrescens</name>
    <dbReference type="NCBI Taxonomy" id="2067669"/>
    <lineage>
        <taxon>Bacteria</taxon>
        <taxon>Pseudomonadati</taxon>
        <taxon>Pseudomonadota</taxon>
        <taxon>Alphaproteobacteria</taxon>
        <taxon>Hyphomicrobiales</taxon>
        <taxon>Cohaesibacteraceae</taxon>
    </lineage>
</organism>
<protein>
    <recommendedName>
        <fullName evidence="3">DUF4145 domain-containing protein</fullName>
    </recommendedName>
</protein>
<dbReference type="SUPFAM" id="SSF158668">
    <property type="entry name" value="MtlR-like"/>
    <property type="match status" value="1"/>
</dbReference>
<accession>A0A2N5XTG7</accession>
<comment type="caution">
    <text evidence="1">The sequence shown here is derived from an EMBL/GenBank/DDBJ whole genome shotgun (WGS) entry which is preliminary data.</text>
</comment>
<proteinExistence type="predicted"/>
<dbReference type="Gene3D" id="1.20.120.330">
    <property type="entry name" value="Nucleotidyltransferases domain 2"/>
    <property type="match status" value="1"/>
</dbReference>
<gene>
    <name evidence="1" type="ORF">C0081_07780</name>
</gene>
<keyword evidence="2" id="KW-1185">Reference proteome</keyword>
<name>A0A2N5XTG7_9HYPH</name>
<sequence>MHKWMTQQHRINEIYDVILFESDRGSVLLACQIIDDALKEILKDLKPNSVSEAAFKKATGRGGPFSSLASKTEALYVIGVLSTQTNSAIKVIREIRNKAAHSSTEFRIFQYEEKLSQAMNLFGEGFVLTSTETALEMFMQKMGKIGKDIKSDLGANPFSTKQECIDYLQEVDSPAMQGLKNMLPNWHVASLTYLIVESIFLNLDDFSMKH</sequence>
<reference evidence="1 2" key="1">
    <citation type="submission" date="2018-01" db="EMBL/GenBank/DDBJ databases">
        <title>The draft genome sequence of Cohaesibacter sp. H1304.</title>
        <authorList>
            <person name="Wang N.-N."/>
            <person name="Du Z.-J."/>
        </authorList>
    </citation>
    <scope>NUCLEOTIDE SEQUENCE [LARGE SCALE GENOMIC DNA]</scope>
    <source>
        <strain evidence="1 2">H1304</strain>
    </source>
</reference>
<evidence type="ECO:0008006" key="3">
    <source>
        <dbReference type="Google" id="ProtNLM"/>
    </source>
</evidence>